<name>A0A1I2PUL3_9LACO</name>
<dbReference type="EC" id="3.1.1.96" evidence="5"/>
<keyword evidence="5" id="KW-0378">Hydrolase</keyword>
<comment type="catalytic activity">
    <reaction evidence="5">
        <text>a D-aminoacyl-tRNA + H2O = a tRNA + a D-alpha-amino acid + H(+)</text>
        <dbReference type="Rhea" id="RHEA:13953"/>
        <dbReference type="Rhea" id="RHEA-COMP:10123"/>
        <dbReference type="Rhea" id="RHEA-COMP:10124"/>
        <dbReference type="ChEBI" id="CHEBI:15377"/>
        <dbReference type="ChEBI" id="CHEBI:15378"/>
        <dbReference type="ChEBI" id="CHEBI:59871"/>
        <dbReference type="ChEBI" id="CHEBI:78442"/>
        <dbReference type="ChEBI" id="CHEBI:79333"/>
        <dbReference type="EC" id="3.1.1.96"/>
    </reaction>
</comment>
<comment type="similarity">
    <text evidence="1 5">Belongs to the DTD family.</text>
</comment>
<sequence>MRTVLQRAKNAQVEIDGKVNGKIDHGLVLLVGFEEGDEQEEIDYTVRKIVNCRIFSDENGKMNLSLKQIGGQILSVSQFTLYADTKKGNRPSFTDAQNPNEASKNYDRFNEKLREEGVIVETGVFGADMKVSFTNDGPVTIIFDTDNK</sequence>
<dbReference type="EMBL" id="FOPI01000005">
    <property type="protein sequence ID" value="SFG19822.1"/>
    <property type="molecule type" value="Genomic_DNA"/>
</dbReference>
<dbReference type="CDD" id="cd00563">
    <property type="entry name" value="Dtyr_deacylase"/>
    <property type="match status" value="1"/>
</dbReference>
<comment type="domain">
    <text evidence="5">A Gly-cisPro motif from one monomer fits into the active site of the other monomer to allow specific chiral rejection of L-amino acids.</text>
</comment>
<dbReference type="NCBIfam" id="TIGR00256">
    <property type="entry name" value="D-aminoacyl-tRNA deacylase"/>
    <property type="match status" value="1"/>
</dbReference>
<dbReference type="Pfam" id="PF02580">
    <property type="entry name" value="Tyr_Deacylase"/>
    <property type="match status" value="1"/>
</dbReference>
<dbReference type="Gene3D" id="3.50.80.10">
    <property type="entry name" value="D-tyrosyl-tRNA(Tyr) deacylase"/>
    <property type="match status" value="1"/>
</dbReference>
<dbReference type="GO" id="GO:0005737">
    <property type="term" value="C:cytoplasm"/>
    <property type="evidence" value="ECO:0007669"/>
    <property type="project" value="UniProtKB-SubCell"/>
</dbReference>
<dbReference type="InterPro" id="IPR003732">
    <property type="entry name" value="Daa-tRNA_deacyls_DTD"/>
</dbReference>
<evidence type="ECO:0000256" key="4">
    <source>
        <dbReference type="ARBA" id="ARBA00022884"/>
    </source>
</evidence>
<keyword evidence="3 5" id="KW-0820">tRNA-binding</keyword>
<dbReference type="PANTHER" id="PTHR10472:SF5">
    <property type="entry name" value="D-AMINOACYL-TRNA DEACYLASE 1"/>
    <property type="match status" value="1"/>
</dbReference>
<keyword evidence="2 5" id="KW-0963">Cytoplasm</keyword>
<evidence type="ECO:0000256" key="5">
    <source>
        <dbReference type="HAMAP-Rule" id="MF_00518"/>
    </source>
</evidence>
<evidence type="ECO:0000313" key="6">
    <source>
        <dbReference type="EMBL" id="SFG19822.1"/>
    </source>
</evidence>
<dbReference type="PANTHER" id="PTHR10472">
    <property type="entry name" value="D-TYROSYL-TRNA TYR DEACYLASE"/>
    <property type="match status" value="1"/>
</dbReference>
<evidence type="ECO:0000313" key="7">
    <source>
        <dbReference type="Proteomes" id="UP000182635"/>
    </source>
</evidence>
<comment type="subcellular location">
    <subcellularLocation>
        <location evidence="5">Cytoplasm</location>
    </subcellularLocation>
</comment>
<dbReference type="RefSeq" id="WP_046922558.1">
    <property type="nucleotide sequence ID" value="NZ_AYYL01000002.1"/>
</dbReference>
<dbReference type="EC" id="3.1.1.-" evidence="5"/>
<evidence type="ECO:0000256" key="3">
    <source>
        <dbReference type="ARBA" id="ARBA00022555"/>
    </source>
</evidence>
<dbReference type="Proteomes" id="UP000182635">
    <property type="component" value="Unassembled WGS sequence"/>
</dbReference>
<dbReference type="HAMAP" id="MF_00518">
    <property type="entry name" value="Deacylase_Dtd"/>
    <property type="match status" value="1"/>
</dbReference>
<dbReference type="AlphaFoldDB" id="A0A1I2PUL3"/>
<comment type="subunit">
    <text evidence="5">Homodimer.</text>
</comment>
<comment type="catalytic activity">
    <reaction evidence="5">
        <text>glycyl-tRNA(Ala) + H2O = tRNA(Ala) + glycine + H(+)</text>
        <dbReference type="Rhea" id="RHEA:53744"/>
        <dbReference type="Rhea" id="RHEA-COMP:9657"/>
        <dbReference type="Rhea" id="RHEA-COMP:13640"/>
        <dbReference type="ChEBI" id="CHEBI:15377"/>
        <dbReference type="ChEBI" id="CHEBI:15378"/>
        <dbReference type="ChEBI" id="CHEBI:57305"/>
        <dbReference type="ChEBI" id="CHEBI:78442"/>
        <dbReference type="ChEBI" id="CHEBI:78522"/>
    </reaction>
</comment>
<proteinExistence type="inferred from homology"/>
<evidence type="ECO:0000256" key="1">
    <source>
        <dbReference type="ARBA" id="ARBA00009673"/>
    </source>
</evidence>
<dbReference type="SUPFAM" id="SSF69500">
    <property type="entry name" value="DTD-like"/>
    <property type="match status" value="1"/>
</dbReference>
<feature type="short sequence motif" description="Gly-cisPro motif, important for rejection of L-amino acids" evidence="5">
    <location>
        <begin position="137"/>
        <end position="138"/>
    </location>
</feature>
<dbReference type="GO" id="GO:0106026">
    <property type="term" value="F:Gly-tRNA(Ala) deacylase activity"/>
    <property type="evidence" value="ECO:0007669"/>
    <property type="project" value="UniProtKB-UniRule"/>
</dbReference>
<dbReference type="GO" id="GO:0019478">
    <property type="term" value="P:D-amino acid catabolic process"/>
    <property type="evidence" value="ECO:0007669"/>
    <property type="project" value="UniProtKB-UniRule"/>
</dbReference>
<keyword evidence="4 5" id="KW-0694">RNA-binding</keyword>
<evidence type="ECO:0000256" key="2">
    <source>
        <dbReference type="ARBA" id="ARBA00022490"/>
    </source>
</evidence>
<accession>A0A1I2PUL3</accession>
<dbReference type="GO" id="GO:0043908">
    <property type="term" value="F:Ser(Gly)-tRNA(Ala) hydrolase activity"/>
    <property type="evidence" value="ECO:0007669"/>
    <property type="project" value="UniProtKB-UniRule"/>
</dbReference>
<dbReference type="OrthoDB" id="9801395at2"/>
<dbReference type="FunFam" id="3.50.80.10:FF:000001">
    <property type="entry name" value="D-aminoacyl-tRNA deacylase"/>
    <property type="match status" value="1"/>
</dbReference>
<dbReference type="InterPro" id="IPR023509">
    <property type="entry name" value="DTD-like_sf"/>
</dbReference>
<gene>
    <name evidence="5" type="primary">dtd</name>
    <name evidence="6" type="ORF">SAMN02910432_00309</name>
</gene>
<dbReference type="GO" id="GO:0000049">
    <property type="term" value="F:tRNA binding"/>
    <property type="evidence" value="ECO:0007669"/>
    <property type="project" value="UniProtKB-UniRule"/>
</dbReference>
<reference evidence="7" key="1">
    <citation type="submission" date="2016-10" db="EMBL/GenBank/DDBJ databases">
        <authorList>
            <person name="Varghese N."/>
            <person name="Submissions S."/>
        </authorList>
    </citation>
    <scope>NUCLEOTIDE SEQUENCE [LARGE SCALE GENOMIC DNA]</scope>
    <source>
        <strain evidence="7">DSM 20403</strain>
    </source>
</reference>
<dbReference type="GO" id="GO:0051500">
    <property type="term" value="F:D-tyrosyl-tRNA(Tyr) deacylase activity"/>
    <property type="evidence" value="ECO:0007669"/>
    <property type="project" value="TreeGrafter"/>
</dbReference>
<protein>
    <recommendedName>
        <fullName evidence="5">D-aminoacyl-tRNA deacylase</fullName>
        <shortName evidence="5">DTD</shortName>
        <ecNumber evidence="5">3.1.1.96</ecNumber>
    </recommendedName>
    <alternativeName>
        <fullName evidence="5">Gly-tRNA(Ala) deacylase</fullName>
        <ecNumber evidence="5">3.1.1.-</ecNumber>
    </alternativeName>
</protein>
<comment type="function">
    <text evidence="5">An aminoacyl-tRNA editing enzyme that deacylates mischarged D-aminoacyl-tRNAs. Also deacylates mischarged glycyl-tRNA(Ala), protecting cells against glycine mischarging by AlaRS. Acts via tRNA-based rather than protein-based catalysis; rejects L-amino acids rather than detecting D-amino acids in the active site. By recycling D-aminoacyl-tRNA to D-amino acids and free tRNA molecules, this enzyme counteracts the toxicity associated with the formation of D-aminoacyl-tRNA entities in vivo and helps enforce protein L-homochirality.</text>
</comment>
<organism evidence="6 7">
    <name type="scientific">Ligilactobacillus ruminis DSM 20403 = NBRC 102161</name>
    <dbReference type="NCBI Taxonomy" id="1423798"/>
    <lineage>
        <taxon>Bacteria</taxon>
        <taxon>Bacillati</taxon>
        <taxon>Bacillota</taxon>
        <taxon>Bacilli</taxon>
        <taxon>Lactobacillales</taxon>
        <taxon>Lactobacillaceae</taxon>
        <taxon>Ligilactobacillus</taxon>
    </lineage>
</organism>